<accession>A0A0R2I1N2</accession>
<dbReference type="GeneID" id="89588530"/>
<dbReference type="GO" id="GO:0008360">
    <property type="term" value="P:regulation of cell shape"/>
    <property type="evidence" value="ECO:0007669"/>
    <property type="project" value="UniProtKB-KW"/>
</dbReference>
<feature type="transmembrane region" description="Helical" evidence="17">
    <location>
        <begin position="72"/>
        <end position="93"/>
    </location>
</feature>
<dbReference type="Proteomes" id="UP000051658">
    <property type="component" value="Unassembled WGS sequence"/>
</dbReference>
<dbReference type="GO" id="GO:0032153">
    <property type="term" value="C:cell division site"/>
    <property type="evidence" value="ECO:0007669"/>
    <property type="project" value="TreeGrafter"/>
</dbReference>
<gene>
    <name evidence="18" type="ORF">IV74_GL001519</name>
</gene>
<evidence type="ECO:0000313" key="19">
    <source>
        <dbReference type="Proteomes" id="UP000051658"/>
    </source>
</evidence>
<feature type="transmembrane region" description="Helical" evidence="17">
    <location>
        <begin position="99"/>
        <end position="124"/>
    </location>
</feature>
<feature type="transmembrane region" description="Helical" evidence="17">
    <location>
        <begin position="280"/>
        <end position="301"/>
    </location>
</feature>
<dbReference type="GO" id="GO:0005886">
    <property type="term" value="C:plasma membrane"/>
    <property type="evidence" value="ECO:0007669"/>
    <property type="project" value="TreeGrafter"/>
</dbReference>
<evidence type="ECO:0000256" key="1">
    <source>
        <dbReference type="ARBA" id="ARBA00004141"/>
    </source>
</evidence>
<evidence type="ECO:0000256" key="8">
    <source>
        <dbReference type="ARBA" id="ARBA00023136"/>
    </source>
</evidence>
<dbReference type="GO" id="GO:0008955">
    <property type="term" value="F:peptidoglycan glycosyltransferase activity"/>
    <property type="evidence" value="ECO:0007669"/>
    <property type="project" value="UniProtKB-EC"/>
</dbReference>
<evidence type="ECO:0000256" key="10">
    <source>
        <dbReference type="ARBA" id="ARBA00033270"/>
    </source>
</evidence>
<keyword evidence="2" id="KW-0328">Glycosyltransferase</keyword>
<dbReference type="GO" id="GO:0009252">
    <property type="term" value="P:peptidoglycan biosynthetic process"/>
    <property type="evidence" value="ECO:0007669"/>
    <property type="project" value="UniProtKB-KW"/>
</dbReference>
<keyword evidence="8 17" id="KW-0472">Membrane</keyword>
<dbReference type="PATRIC" id="fig|1449336.4.peg.1551"/>
<feature type="transmembrane region" description="Helical" evidence="17">
    <location>
        <begin position="346"/>
        <end position="367"/>
    </location>
</feature>
<evidence type="ECO:0000256" key="16">
    <source>
        <dbReference type="ARBA" id="ARBA00049966"/>
    </source>
</evidence>
<evidence type="ECO:0000256" key="4">
    <source>
        <dbReference type="ARBA" id="ARBA00022692"/>
    </source>
</evidence>
<feature type="transmembrane region" description="Helical" evidence="17">
    <location>
        <begin position="313"/>
        <end position="334"/>
    </location>
</feature>
<dbReference type="EMBL" id="JQBS01000032">
    <property type="protein sequence ID" value="KRN56405.1"/>
    <property type="molecule type" value="Genomic_DNA"/>
</dbReference>
<dbReference type="GO" id="GO:0051301">
    <property type="term" value="P:cell division"/>
    <property type="evidence" value="ECO:0007669"/>
    <property type="project" value="UniProtKB-KW"/>
</dbReference>
<evidence type="ECO:0000256" key="14">
    <source>
        <dbReference type="ARBA" id="ARBA00044770"/>
    </source>
</evidence>
<dbReference type="eggNOG" id="COG0772">
    <property type="taxonomic scope" value="Bacteria"/>
</dbReference>
<feature type="transmembrane region" description="Helical" evidence="17">
    <location>
        <begin position="197"/>
        <end position="217"/>
    </location>
</feature>
<keyword evidence="3" id="KW-0808">Transferase</keyword>
<comment type="subcellular location">
    <subcellularLocation>
        <location evidence="1">Membrane</location>
        <topology evidence="1">Multi-pass membrane protein</topology>
    </subcellularLocation>
</comment>
<dbReference type="GO" id="GO:0015648">
    <property type="term" value="F:lipid-linked peptidoglycan transporter activity"/>
    <property type="evidence" value="ECO:0007669"/>
    <property type="project" value="TreeGrafter"/>
</dbReference>
<evidence type="ECO:0000313" key="18">
    <source>
        <dbReference type="EMBL" id="KRN56405.1"/>
    </source>
</evidence>
<dbReference type="RefSeq" id="WP_034570551.1">
    <property type="nucleotide sequence ID" value="NZ_JQBS01000032.1"/>
</dbReference>
<feature type="transmembrane region" description="Helical" evidence="17">
    <location>
        <begin position="136"/>
        <end position="156"/>
    </location>
</feature>
<comment type="catalytic activity">
    <reaction evidence="15">
        <text>[GlcNAc-(1-&gt;4)-Mur2Ac(oyl-L-Ala-gamma-D-Glu-L-Lys-D-Ala-D-Ala)](n)-di-trans,octa-cis-undecaprenyl diphosphate + beta-D-GlcNAc-(1-&gt;4)-Mur2Ac(oyl-L-Ala-gamma-D-Glu-L-Lys-D-Ala-D-Ala)-di-trans,octa-cis-undecaprenyl diphosphate = [GlcNAc-(1-&gt;4)-Mur2Ac(oyl-L-Ala-gamma-D-Glu-L-Lys-D-Ala-D-Ala)](n+1)-di-trans,octa-cis-undecaprenyl diphosphate + di-trans,octa-cis-undecaprenyl diphosphate + H(+)</text>
        <dbReference type="Rhea" id="RHEA:23708"/>
        <dbReference type="Rhea" id="RHEA-COMP:9602"/>
        <dbReference type="Rhea" id="RHEA-COMP:9603"/>
        <dbReference type="ChEBI" id="CHEBI:15378"/>
        <dbReference type="ChEBI" id="CHEBI:58405"/>
        <dbReference type="ChEBI" id="CHEBI:60033"/>
        <dbReference type="ChEBI" id="CHEBI:78435"/>
        <dbReference type="EC" id="2.4.99.28"/>
    </reaction>
</comment>
<keyword evidence="4 17" id="KW-0812">Transmembrane</keyword>
<keyword evidence="6" id="KW-0573">Peptidoglycan synthesis</keyword>
<evidence type="ECO:0000256" key="12">
    <source>
        <dbReference type="ARBA" id="ARBA00041185"/>
    </source>
</evidence>
<keyword evidence="5" id="KW-0133">Cell shape</keyword>
<evidence type="ECO:0000256" key="13">
    <source>
        <dbReference type="ARBA" id="ARBA00041418"/>
    </source>
</evidence>
<organism evidence="18 19">
    <name type="scientific">Carnobacterium divergens DSM 20623</name>
    <dbReference type="NCBI Taxonomy" id="1449336"/>
    <lineage>
        <taxon>Bacteria</taxon>
        <taxon>Bacillati</taxon>
        <taxon>Bacillota</taxon>
        <taxon>Bacilli</taxon>
        <taxon>Lactobacillales</taxon>
        <taxon>Carnobacteriaceae</taxon>
        <taxon>Carnobacterium</taxon>
    </lineage>
</organism>
<evidence type="ECO:0000256" key="15">
    <source>
        <dbReference type="ARBA" id="ARBA00049902"/>
    </source>
</evidence>
<evidence type="ECO:0000256" key="7">
    <source>
        <dbReference type="ARBA" id="ARBA00022989"/>
    </source>
</evidence>
<dbReference type="PANTHER" id="PTHR30474">
    <property type="entry name" value="CELL CYCLE PROTEIN"/>
    <property type="match status" value="1"/>
</dbReference>
<name>A0A0R2I1N2_CARDV</name>
<sequence>MKKTNRFFLLIYFLLLCFGILMVYSASSDSAQTNTGSSITYFRNQGIYAIVGILSLFFVSKLKKSFLVHPNLLKTLLTGMFALLGFVLLTGKINGASRWINIGFFNIQPVELAKIILIWYTAFILSKKQKQLTSNWVQVIWAPLIVLSLVGMLLFLQPDTGSVLILAGIVLVQIFASGIPFYLGVLSSLFICSVMSGYIFLVSRYGTSVIGMSAYRFDRFKAFWSPFELENGAGHQLVNSYYALDRGGLFGVGLGKSVQKTGYLPEPHTDFILAVIGEELGLLGIIFVLTLLFSLILWVFYLGIKLKDPFASLLCIGVGMMFLIQSCINIGGVTGWLPISGVTLPFVSYGGSSLIISSIAIGLVLNVSDTFRAVKT</sequence>
<feature type="transmembrane region" description="Helical" evidence="17">
    <location>
        <begin position="41"/>
        <end position="60"/>
    </location>
</feature>
<proteinExistence type="inferred from homology"/>
<evidence type="ECO:0000256" key="17">
    <source>
        <dbReference type="SAM" id="Phobius"/>
    </source>
</evidence>
<comment type="function">
    <text evidence="16">Peptidoglycan polymerase that is essential for cell division.</text>
</comment>
<evidence type="ECO:0000256" key="9">
    <source>
        <dbReference type="ARBA" id="ARBA00032370"/>
    </source>
</evidence>
<dbReference type="Pfam" id="PF01098">
    <property type="entry name" value="FTSW_RODA_SPOVE"/>
    <property type="match status" value="1"/>
</dbReference>
<keyword evidence="19" id="KW-1185">Reference proteome</keyword>
<keyword evidence="18" id="KW-0132">Cell division</keyword>
<evidence type="ECO:0000256" key="5">
    <source>
        <dbReference type="ARBA" id="ARBA00022960"/>
    </source>
</evidence>
<feature type="transmembrane region" description="Helical" evidence="17">
    <location>
        <begin position="162"/>
        <end position="185"/>
    </location>
</feature>
<comment type="caution">
    <text evidence="18">The sequence shown here is derived from an EMBL/GenBank/DDBJ whole genome shotgun (WGS) entry which is preliminary data.</text>
</comment>
<protein>
    <recommendedName>
        <fullName evidence="12">Probable peptidoglycan glycosyltransferase FtsW</fullName>
        <ecNumber evidence="14">2.4.99.28</ecNumber>
    </recommendedName>
    <alternativeName>
        <fullName evidence="13">Cell division protein FtsW</fullName>
    </alternativeName>
    <alternativeName>
        <fullName evidence="10">Cell wall polymerase</fullName>
    </alternativeName>
    <alternativeName>
        <fullName evidence="9">Peptidoglycan polymerase</fullName>
    </alternativeName>
</protein>
<keyword evidence="18" id="KW-0131">Cell cycle</keyword>
<dbReference type="PANTHER" id="PTHR30474:SF2">
    <property type="entry name" value="PEPTIDOGLYCAN GLYCOSYLTRANSFERASE FTSW-RELATED"/>
    <property type="match status" value="1"/>
</dbReference>
<dbReference type="AlphaFoldDB" id="A0A0R2I1N2"/>
<evidence type="ECO:0000256" key="6">
    <source>
        <dbReference type="ARBA" id="ARBA00022984"/>
    </source>
</evidence>
<evidence type="ECO:0000256" key="2">
    <source>
        <dbReference type="ARBA" id="ARBA00022676"/>
    </source>
</evidence>
<evidence type="ECO:0000256" key="3">
    <source>
        <dbReference type="ARBA" id="ARBA00022679"/>
    </source>
</evidence>
<keyword evidence="7 17" id="KW-1133">Transmembrane helix</keyword>
<comment type="similarity">
    <text evidence="11">Belongs to the SEDS family. FtsW subfamily.</text>
</comment>
<dbReference type="InterPro" id="IPR001182">
    <property type="entry name" value="FtsW/RodA"/>
</dbReference>
<dbReference type="EC" id="2.4.99.28" evidence="14"/>
<evidence type="ECO:0000256" key="11">
    <source>
        <dbReference type="ARBA" id="ARBA00038053"/>
    </source>
</evidence>
<reference evidence="18 19" key="1">
    <citation type="journal article" date="2015" name="Genome Announc.">
        <title>Expanding the biotechnology potential of lactobacilli through comparative genomics of 213 strains and associated genera.</title>
        <authorList>
            <person name="Sun Z."/>
            <person name="Harris H.M."/>
            <person name="McCann A."/>
            <person name="Guo C."/>
            <person name="Argimon S."/>
            <person name="Zhang W."/>
            <person name="Yang X."/>
            <person name="Jeffery I.B."/>
            <person name="Cooney J.C."/>
            <person name="Kagawa T.F."/>
            <person name="Liu W."/>
            <person name="Song Y."/>
            <person name="Salvetti E."/>
            <person name="Wrobel A."/>
            <person name="Rasinkangas P."/>
            <person name="Parkhill J."/>
            <person name="Rea M.C."/>
            <person name="O'Sullivan O."/>
            <person name="Ritari J."/>
            <person name="Douillard F.P."/>
            <person name="Paul Ross R."/>
            <person name="Yang R."/>
            <person name="Briner A.E."/>
            <person name="Felis G.E."/>
            <person name="de Vos W.M."/>
            <person name="Barrangou R."/>
            <person name="Klaenhammer T.R."/>
            <person name="Caufield P.W."/>
            <person name="Cui Y."/>
            <person name="Zhang H."/>
            <person name="O'Toole P.W."/>
        </authorList>
    </citation>
    <scope>NUCLEOTIDE SEQUENCE [LARGE SCALE GENOMIC DNA]</scope>
    <source>
        <strain evidence="18 19">DSM 20623</strain>
    </source>
</reference>